<feature type="region of interest" description="Disordered" evidence="1">
    <location>
        <begin position="1"/>
        <end position="36"/>
    </location>
</feature>
<protein>
    <submittedName>
        <fullName evidence="2">Terminase small subunit protein</fullName>
    </submittedName>
</protein>
<comment type="caution">
    <text evidence="2">The sequence shown here is derived from an EMBL/GenBank/DDBJ whole genome shotgun (WGS) entry which is preliminary data.</text>
</comment>
<proteinExistence type="predicted"/>
<dbReference type="Proteomes" id="UP001595693">
    <property type="component" value="Unassembled WGS sequence"/>
</dbReference>
<evidence type="ECO:0000313" key="2">
    <source>
        <dbReference type="EMBL" id="MFC3935640.1"/>
    </source>
</evidence>
<organism evidence="2 3">
    <name type="scientific">Acidovorax facilis</name>
    <dbReference type="NCBI Taxonomy" id="12917"/>
    <lineage>
        <taxon>Bacteria</taxon>
        <taxon>Pseudomonadati</taxon>
        <taxon>Pseudomonadota</taxon>
        <taxon>Betaproteobacteria</taxon>
        <taxon>Burkholderiales</taxon>
        <taxon>Comamonadaceae</taxon>
        <taxon>Acidovorax</taxon>
    </lineage>
</organism>
<accession>A0ABV8DAR7</accession>
<sequence>MVKPTAPKKAPTKANKPATAVKGAGVVAPGKQQRKPKTEYTAELASQICDHIASGLPLRAIAAMPGMPALSTMMVWLDGRHAEFTEQYARAREAQADKMAEEILSIADEECTMVRSDKHGSKDDDGAGNTEVLFDATAVARNRLRVDARKWLASKMAPKKYGDKIQAEHSGPNGGAIEVRSTVRLVKAAPAESQE</sequence>
<dbReference type="InterPro" id="IPR048683">
    <property type="entry name" value="Sf6_terminase"/>
</dbReference>
<name>A0ABV8DAR7_9BURK</name>
<keyword evidence="3" id="KW-1185">Reference proteome</keyword>
<gene>
    <name evidence="2" type="ORF">ACFOW3_13540</name>
</gene>
<dbReference type="EMBL" id="JBHSAJ010000037">
    <property type="protein sequence ID" value="MFC3935640.1"/>
    <property type="molecule type" value="Genomic_DNA"/>
</dbReference>
<dbReference type="Gene3D" id="1.10.10.60">
    <property type="entry name" value="Homeodomain-like"/>
    <property type="match status" value="1"/>
</dbReference>
<feature type="compositionally biased region" description="Low complexity" evidence="1">
    <location>
        <begin position="1"/>
        <end position="20"/>
    </location>
</feature>
<dbReference type="Pfam" id="PF20901">
    <property type="entry name" value="Sf6_terminase"/>
    <property type="match status" value="1"/>
</dbReference>
<dbReference type="RefSeq" id="WP_055396600.1">
    <property type="nucleotide sequence ID" value="NZ_JAMXAX010000009.1"/>
</dbReference>
<evidence type="ECO:0000256" key="1">
    <source>
        <dbReference type="SAM" id="MobiDB-lite"/>
    </source>
</evidence>
<evidence type="ECO:0000313" key="3">
    <source>
        <dbReference type="Proteomes" id="UP001595693"/>
    </source>
</evidence>
<reference evidence="3" key="1">
    <citation type="journal article" date="2019" name="Int. J. Syst. Evol. Microbiol.">
        <title>The Global Catalogue of Microorganisms (GCM) 10K type strain sequencing project: providing services to taxonomists for standard genome sequencing and annotation.</title>
        <authorList>
            <consortium name="The Broad Institute Genomics Platform"/>
            <consortium name="The Broad Institute Genome Sequencing Center for Infectious Disease"/>
            <person name="Wu L."/>
            <person name="Ma J."/>
        </authorList>
    </citation>
    <scope>NUCLEOTIDE SEQUENCE [LARGE SCALE GENOMIC DNA]</scope>
    <source>
        <strain evidence="3">CCUG 2113</strain>
    </source>
</reference>